<evidence type="ECO:0000259" key="2">
    <source>
        <dbReference type="Pfam" id="PF06985"/>
    </source>
</evidence>
<accession>A0A2K0UDH1</accession>
<sequence length="688" mass="77039">MSQAEVSITYETVDSQGDDHCIRVLTLKPSQDPSEPIHIGLSVVKLADDPSFEALSYCWGDATNKLLIFCDGVPFPVTKNLESALRHLRQTEEERTLWVDAICINQDNIPERNQQVSIMRDIYRKARLVVIWLGDADEDSELVFPMCERMVEKRLELLEHAPDNQDVYGPNKEKLMNRKLAAAKRRRELAKSTTDIGEASSAAAISGTTAQSRATSDRQVDAADDAGVDDESAATPEEITAFFRLLLRPWFSRCWVLQEVCLAEEASMQCGKKSIGWFEFCAGWTISFIMGTKGLEGRPERIFRCGLLLMILVQGKMSNADPTQQGVNLLWLLRRVLPLDATDPRDKVYSILSLVKGDRAREYGITPDYTLSVEECYKKTAMAVMSRMKNLDALVLDHATSSPLKLPSWVPDWSHLPSPAPVILDLYSEELKDYMPKVPPVSASKSQQYIPVLKDDGVTLCLSGYDFDQIVELEDILTVPQLDHMDFARMTSSVAGFKNFLKTVLLDLGTYLDSLIKWERFAMSKRYPTYPTGETQEMVFAITMCTGNVESREITMERFKKWQRALRGPRLMSSLRYLGLKGGFYKSLVAVAGIGSAMSTFDDKVYATGTETTLYRRLARTKKGYLAVVPGQSSVGDQIGLYEGGRFPFVVRSGTGHGSKQLVGPCYVHGIMYGEAWDQSLCQAVEII</sequence>
<feature type="compositionally biased region" description="Low complexity" evidence="1">
    <location>
        <begin position="200"/>
        <end position="210"/>
    </location>
</feature>
<dbReference type="InterPro" id="IPR010730">
    <property type="entry name" value="HET"/>
</dbReference>
<dbReference type="OrthoDB" id="5416609at2759"/>
<dbReference type="InterPro" id="IPR052895">
    <property type="entry name" value="HetReg/Transcr_Mod"/>
</dbReference>
<evidence type="ECO:0000313" key="3">
    <source>
        <dbReference type="EMBL" id="PNP55807.1"/>
    </source>
</evidence>
<gene>
    <name evidence="3" type="ORF">THARTR1_04027</name>
</gene>
<dbReference type="Pfam" id="PF06985">
    <property type="entry name" value="HET"/>
    <property type="match status" value="1"/>
</dbReference>
<evidence type="ECO:0000256" key="1">
    <source>
        <dbReference type="SAM" id="MobiDB-lite"/>
    </source>
</evidence>
<dbReference type="PANTHER" id="PTHR24148:SF73">
    <property type="entry name" value="HET DOMAIN PROTEIN (AFU_ORTHOLOGUE AFUA_8G01020)"/>
    <property type="match status" value="1"/>
</dbReference>
<protein>
    <recommendedName>
        <fullName evidence="2">Heterokaryon incompatibility domain-containing protein</fullName>
    </recommendedName>
</protein>
<name>A0A2K0UDH1_TRIHA</name>
<dbReference type="PANTHER" id="PTHR24148">
    <property type="entry name" value="ANKYRIN REPEAT DOMAIN-CONTAINING PROTEIN 39 HOMOLOG-RELATED"/>
    <property type="match status" value="1"/>
</dbReference>
<feature type="compositionally biased region" description="Acidic residues" evidence="1">
    <location>
        <begin position="222"/>
        <end position="232"/>
    </location>
</feature>
<evidence type="ECO:0000313" key="4">
    <source>
        <dbReference type="Proteomes" id="UP000236290"/>
    </source>
</evidence>
<feature type="domain" description="Heterokaryon incompatibility" evidence="2">
    <location>
        <begin position="52"/>
        <end position="259"/>
    </location>
</feature>
<reference evidence="3 4" key="1">
    <citation type="submission" date="2017-02" db="EMBL/GenBank/DDBJ databases">
        <title>Genomes of Trichoderma spp. with biocontrol activity.</title>
        <authorList>
            <person name="Gardiner D."/>
            <person name="Kazan K."/>
            <person name="Vos C."/>
            <person name="Harvey P."/>
        </authorList>
    </citation>
    <scope>NUCLEOTIDE SEQUENCE [LARGE SCALE GENOMIC DNA]</scope>
    <source>
        <strain evidence="3 4">Tr1</strain>
    </source>
</reference>
<organism evidence="3 4">
    <name type="scientific">Trichoderma harzianum</name>
    <name type="common">Hypocrea lixii</name>
    <dbReference type="NCBI Taxonomy" id="5544"/>
    <lineage>
        <taxon>Eukaryota</taxon>
        <taxon>Fungi</taxon>
        <taxon>Dikarya</taxon>
        <taxon>Ascomycota</taxon>
        <taxon>Pezizomycotina</taxon>
        <taxon>Sordariomycetes</taxon>
        <taxon>Hypocreomycetidae</taxon>
        <taxon>Hypocreales</taxon>
        <taxon>Hypocreaceae</taxon>
        <taxon>Trichoderma</taxon>
    </lineage>
</organism>
<dbReference type="EMBL" id="MTYI01000050">
    <property type="protein sequence ID" value="PNP55807.1"/>
    <property type="molecule type" value="Genomic_DNA"/>
</dbReference>
<dbReference type="AlphaFoldDB" id="A0A2K0UDH1"/>
<proteinExistence type="predicted"/>
<dbReference type="Pfam" id="PF26639">
    <property type="entry name" value="Het-6_barrel"/>
    <property type="match status" value="1"/>
</dbReference>
<comment type="caution">
    <text evidence="3">The sequence shown here is derived from an EMBL/GenBank/DDBJ whole genome shotgun (WGS) entry which is preliminary data.</text>
</comment>
<feature type="region of interest" description="Disordered" evidence="1">
    <location>
        <begin position="200"/>
        <end position="232"/>
    </location>
</feature>
<dbReference type="Proteomes" id="UP000236290">
    <property type="component" value="Unassembled WGS sequence"/>
</dbReference>